<evidence type="ECO:0000256" key="1">
    <source>
        <dbReference type="SAM" id="SignalP"/>
    </source>
</evidence>
<feature type="chain" id="PRO_5047111644" evidence="1">
    <location>
        <begin position="28"/>
        <end position="368"/>
    </location>
</feature>
<proteinExistence type="predicted"/>
<comment type="caution">
    <text evidence="2">The sequence shown here is derived from an EMBL/GenBank/DDBJ whole genome shotgun (WGS) entry which is preliminary data.</text>
</comment>
<keyword evidence="1" id="KW-0732">Signal</keyword>
<dbReference type="EMBL" id="WTPX01000220">
    <property type="protein sequence ID" value="NNJ27869.1"/>
    <property type="molecule type" value="Genomic_DNA"/>
</dbReference>
<reference evidence="2 3" key="1">
    <citation type="journal article" date="2020" name="Syst. Appl. Microbiol.">
        <title>Alienimonas chondri sp. nov., a novel planctomycete isolated from the biofilm of the red alga Chondrus crispus.</title>
        <authorList>
            <person name="Vitorino I."/>
            <person name="Albuquerque L."/>
            <person name="Wiegand S."/>
            <person name="Kallscheuer N."/>
            <person name="da Costa M.S."/>
            <person name="Lobo-da-Cunha A."/>
            <person name="Jogler C."/>
            <person name="Lage O.M."/>
        </authorList>
    </citation>
    <scope>NUCLEOTIDE SEQUENCE [LARGE SCALE GENOMIC DNA]</scope>
    <source>
        <strain evidence="2 3">LzC2</strain>
    </source>
</reference>
<feature type="signal peptide" evidence="1">
    <location>
        <begin position="1"/>
        <end position="27"/>
    </location>
</feature>
<organism evidence="2 3">
    <name type="scientific">Alienimonas chondri</name>
    <dbReference type="NCBI Taxonomy" id="2681879"/>
    <lineage>
        <taxon>Bacteria</taxon>
        <taxon>Pseudomonadati</taxon>
        <taxon>Planctomycetota</taxon>
        <taxon>Planctomycetia</taxon>
        <taxon>Planctomycetales</taxon>
        <taxon>Planctomycetaceae</taxon>
        <taxon>Alienimonas</taxon>
    </lineage>
</organism>
<accession>A0ABX1VIC4</accession>
<evidence type="ECO:0000313" key="3">
    <source>
        <dbReference type="Proteomes" id="UP000609651"/>
    </source>
</evidence>
<sequence>MPSCPLISLRPFAAAAVLLALGGSAVAQDSRSRVEEASRGNGPAPVAGFVTVTEREDAILVETDALSATIPLAGYVSGVQAGSLRDKRTGATDLGFGLHIMDFLMAPGWRDDGYERDPKLHGDLPKHYVEGPQLCTQAKRLTGEVTRGDGFAAVRLRHTFTEAGAGYEPGSTWEQTLLFRPGLRYVLTAERIVSANAVDDLFYRIDMPGHLKHGGERGSTFEQIYLSYQDAPIPASAFSERFGPDERFLYQRTGDVPNRMIRAYQVRLGEGDDAEPGPWLAGMTLDPAAVAEAWCHERGYICFIQELHRRPVAKGEAIGAAYVVGWFDDVPAMHRAYNENRGVRGIVLEGDGYRLTKSVPQADQADED</sequence>
<dbReference type="Proteomes" id="UP000609651">
    <property type="component" value="Unassembled WGS sequence"/>
</dbReference>
<gene>
    <name evidence="2" type="ORF">LzC2_39790</name>
</gene>
<name>A0ABX1VIC4_9PLAN</name>
<keyword evidence="3" id="KW-1185">Reference proteome</keyword>
<evidence type="ECO:0000313" key="2">
    <source>
        <dbReference type="EMBL" id="NNJ27869.1"/>
    </source>
</evidence>
<protein>
    <submittedName>
        <fullName evidence="2">Uncharacterized protein</fullName>
    </submittedName>
</protein>